<keyword evidence="12" id="KW-1185">Reference proteome</keyword>
<dbReference type="EC" id="3.2.1.78" evidence="4"/>
<evidence type="ECO:0000256" key="4">
    <source>
        <dbReference type="ARBA" id="ARBA00012706"/>
    </source>
</evidence>
<feature type="domain" description="Glycoside hydrolase family 5" evidence="10">
    <location>
        <begin position="31"/>
        <end position="363"/>
    </location>
</feature>
<keyword evidence="7" id="KW-0378">Hydrolase</keyword>
<protein>
    <recommendedName>
        <fullName evidence="4">mannan endo-1,4-beta-mannosidase</fullName>
        <ecNumber evidence="4">3.2.1.78</ecNumber>
    </recommendedName>
</protein>
<dbReference type="Proteomes" id="UP001605036">
    <property type="component" value="Unassembled WGS sequence"/>
</dbReference>
<evidence type="ECO:0000259" key="10">
    <source>
        <dbReference type="Pfam" id="PF26410"/>
    </source>
</evidence>
<dbReference type="AlphaFoldDB" id="A0ABD1XLW4"/>
<dbReference type="EMBL" id="JBHFFA010000008">
    <property type="protein sequence ID" value="KAL2609708.1"/>
    <property type="molecule type" value="Genomic_DNA"/>
</dbReference>
<comment type="subcellular location">
    <subcellularLocation>
        <location evidence="2">Secreted</location>
    </subcellularLocation>
</comment>
<reference evidence="11 12" key="1">
    <citation type="submission" date="2024-09" db="EMBL/GenBank/DDBJ databases">
        <title>Chromosome-scale assembly of Riccia fluitans.</title>
        <authorList>
            <person name="Paukszto L."/>
            <person name="Sawicki J."/>
            <person name="Karawczyk K."/>
            <person name="Piernik-Szablinska J."/>
            <person name="Szczecinska M."/>
            <person name="Mazdziarz M."/>
        </authorList>
    </citation>
    <scope>NUCLEOTIDE SEQUENCE [LARGE SCALE GENOMIC DNA]</scope>
    <source>
        <strain evidence="11">Rf_01</strain>
        <tissue evidence="11">Aerial parts of the thallus</tissue>
    </source>
</reference>
<organism evidence="11 12">
    <name type="scientific">Riccia fluitans</name>
    <dbReference type="NCBI Taxonomy" id="41844"/>
    <lineage>
        <taxon>Eukaryota</taxon>
        <taxon>Viridiplantae</taxon>
        <taxon>Streptophyta</taxon>
        <taxon>Embryophyta</taxon>
        <taxon>Marchantiophyta</taxon>
        <taxon>Marchantiopsida</taxon>
        <taxon>Marchantiidae</taxon>
        <taxon>Marchantiales</taxon>
        <taxon>Ricciaceae</taxon>
        <taxon>Riccia</taxon>
    </lineage>
</organism>
<proteinExistence type="inferred from homology"/>
<comment type="catalytic activity">
    <reaction evidence="1">
        <text>Random hydrolysis of (1-&gt;4)-beta-D-mannosidic linkages in mannans, galactomannans and glucomannans.</text>
        <dbReference type="EC" id="3.2.1.78"/>
    </reaction>
</comment>
<keyword evidence="5" id="KW-0964">Secreted</keyword>
<evidence type="ECO:0000256" key="1">
    <source>
        <dbReference type="ARBA" id="ARBA00001678"/>
    </source>
</evidence>
<evidence type="ECO:0000256" key="9">
    <source>
        <dbReference type="SAM" id="SignalP"/>
    </source>
</evidence>
<accession>A0ABD1XLW4</accession>
<comment type="similarity">
    <text evidence="3">Belongs to the glycosyl hydrolase 5 (cellulase A) family.</text>
</comment>
<feature type="signal peptide" evidence="9">
    <location>
        <begin position="1"/>
        <end position="23"/>
    </location>
</feature>
<evidence type="ECO:0000256" key="3">
    <source>
        <dbReference type="ARBA" id="ARBA00005641"/>
    </source>
</evidence>
<evidence type="ECO:0000256" key="8">
    <source>
        <dbReference type="ARBA" id="ARBA00023295"/>
    </source>
</evidence>
<dbReference type="GO" id="GO:0016985">
    <property type="term" value="F:mannan endo-1,4-beta-mannosidase activity"/>
    <property type="evidence" value="ECO:0007669"/>
    <property type="project" value="UniProtKB-EC"/>
</dbReference>
<evidence type="ECO:0000256" key="6">
    <source>
        <dbReference type="ARBA" id="ARBA00022729"/>
    </source>
</evidence>
<feature type="chain" id="PRO_5044828331" description="mannan endo-1,4-beta-mannosidase" evidence="9">
    <location>
        <begin position="24"/>
        <end position="413"/>
    </location>
</feature>
<dbReference type="InterPro" id="IPR045053">
    <property type="entry name" value="MAN-like"/>
</dbReference>
<dbReference type="PANTHER" id="PTHR31451">
    <property type="match status" value="1"/>
</dbReference>
<sequence>MRKFILLQFVLLALLSGTVVVEADIAGGIIKRSGLGFVDENGNQFVVQGANAYWLMYQAASPSTRKFVDALYSEAQTLKLNVIRTWAFNDGAADRALQTAPGVYDESVFQALDYAVSEAAKYNIRLVMSLVNNYESYGGRPQYVKWARLLGEVMPNDDSFYTNTLTRSWYRNHVKKVLNRVNTITGVTYKDDPTIFSWELINEPHCETDVSGDTLAIWVEEMAAYVKSIDKKHLLEIGLEGFYGASTPHKRWANPDNEGMGTDFIRQNQIVNIDYATVHSYPDLWIPDKSNDEKLSFLQVWVNLHIKDATELLNTPVIFCEFGKSNRASGYKPEMRQQFFWTMYNSIYSSMSNGGAGAGTLLWQLLPEGMESWDDGFGVFATDSSLVSIIDTQSSRMTKFRTSRSTKSRRLLL</sequence>
<comment type="caution">
    <text evidence="11">The sequence shown here is derived from an EMBL/GenBank/DDBJ whole genome shotgun (WGS) entry which is preliminary data.</text>
</comment>
<evidence type="ECO:0000256" key="2">
    <source>
        <dbReference type="ARBA" id="ARBA00004613"/>
    </source>
</evidence>
<evidence type="ECO:0000313" key="11">
    <source>
        <dbReference type="EMBL" id="KAL2609708.1"/>
    </source>
</evidence>
<dbReference type="Pfam" id="PF26410">
    <property type="entry name" value="GH5_mannosidase"/>
    <property type="match status" value="1"/>
</dbReference>
<evidence type="ECO:0000256" key="5">
    <source>
        <dbReference type="ARBA" id="ARBA00022525"/>
    </source>
</evidence>
<dbReference type="InterPro" id="IPR001547">
    <property type="entry name" value="Glyco_hydro_5"/>
</dbReference>
<dbReference type="SUPFAM" id="SSF51445">
    <property type="entry name" value="(Trans)glycosidases"/>
    <property type="match status" value="1"/>
</dbReference>
<dbReference type="InterPro" id="IPR017853">
    <property type="entry name" value="GH"/>
</dbReference>
<keyword evidence="6 9" id="KW-0732">Signal</keyword>
<gene>
    <name evidence="11" type="ORF">R1flu_028281</name>
</gene>
<dbReference type="Gene3D" id="3.20.20.80">
    <property type="entry name" value="Glycosidases"/>
    <property type="match status" value="1"/>
</dbReference>
<dbReference type="FunFam" id="3.20.20.80:FF:000012">
    <property type="entry name" value="Mannan endo-1,4-beta-mannosidase 6"/>
    <property type="match status" value="1"/>
</dbReference>
<keyword evidence="8" id="KW-0326">Glycosidase</keyword>
<evidence type="ECO:0000313" key="12">
    <source>
        <dbReference type="Proteomes" id="UP001605036"/>
    </source>
</evidence>
<dbReference type="GO" id="GO:0005576">
    <property type="term" value="C:extracellular region"/>
    <property type="evidence" value="ECO:0007669"/>
    <property type="project" value="UniProtKB-SubCell"/>
</dbReference>
<evidence type="ECO:0000256" key="7">
    <source>
        <dbReference type="ARBA" id="ARBA00022801"/>
    </source>
</evidence>
<dbReference type="PANTHER" id="PTHR31451:SF39">
    <property type="entry name" value="MANNAN ENDO-1,4-BETA-MANNOSIDASE 1"/>
    <property type="match status" value="1"/>
</dbReference>
<name>A0ABD1XLW4_9MARC</name>